<evidence type="ECO:0000313" key="3">
    <source>
        <dbReference type="Proteomes" id="UP000765509"/>
    </source>
</evidence>
<protein>
    <submittedName>
        <fullName evidence="2">Uncharacterized protein</fullName>
    </submittedName>
</protein>
<gene>
    <name evidence="2" type="ORF">O181_117609</name>
</gene>
<dbReference type="OrthoDB" id="2496969at2759"/>
<name>A0A9Q3PXN6_9BASI</name>
<sequence>MYLGKIFSTQLLDNQIKDSMLFILENTLHLRTLFSGLTISPEDLIDSVIAIWVIINLPERFKTTMEVWLGKCEVEKKSPSLNDTWEVMRKFLQQDKSNHNPNNQALIASKANSNTEQYHQQKRKTEGDYPRCTPGWHNPLTRHDESECNFLKREAKNQLSPS</sequence>
<reference evidence="2" key="1">
    <citation type="submission" date="2021-03" db="EMBL/GenBank/DDBJ databases">
        <title>Draft genome sequence of rust myrtle Austropuccinia psidii MF-1, a brazilian biotype.</title>
        <authorList>
            <person name="Quecine M.C."/>
            <person name="Pachon D.M.R."/>
            <person name="Bonatelli M.L."/>
            <person name="Correr F.H."/>
            <person name="Franceschini L.M."/>
            <person name="Leite T.F."/>
            <person name="Margarido G.R.A."/>
            <person name="Almeida C.A."/>
            <person name="Ferrarezi J.A."/>
            <person name="Labate C.A."/>
        </authorList>
    </citation>
    <scope>NUCLEOTIDE SEQUENCE</scope>
    <source>
        <strain evidence="2">MF-1</strain>
    </source>
</reference>
<proteinExistence type="predicted"/>
<organism evidence="2 3">
    <name type="scientific">Austropuccinia psidii MF-1</name>
    <dbReference type="NCBI Taxonomy" id="1389203"/>
    <lineage>
        <taxon>Eukaryota</taxon>
        <taxon>Fungi</taxon>
        <taxon>Dikarya</taxon>
        <taxon>Basidiomycota</taxon>
        <taxon>Pucciniomycotina</taxon>
        <taxon>Pucciniomycetes</taxon>
        <taxon>Pucciniales</taxon>
        <taxon>Sphaerophragmiaceae</taxon>
        <taxon>Austropuccinia</taxon>
    </lineage>
</organism>
<evidence type="ECO:0000313" key="2">
    <source>
        <dbReference type="EMBL" id="MBW0577894.1"/>
    </source>
</evidence>
<feature type="region of interest" description="Disordered" evidence="1">
    <location>
        <begin position="111"/>
        <end position="143"/>
    </location>
</feature>
<dbReference type="EMBL" id="AVOT02101612">
    <property type="protein sequence ID" value="MBW0577894.1"/>
    <property type="molecule type" value="Genomic_DNA"/>
</dbReference>
<keyword evidence="3" id="KW-1185">Reference proteome</keyword>
<dbReference type="AlphaFoldDB" id="A0A9Q3PXN6"/>
<evidence type="ECO:0000256" key="1">
    <source>
        <dbReference type="SAM" id="MobiDB-lite"/>
    </source>
</evidence>
<accession>A0A9Q3PXN6</accession>
<dbReference type="Proteomes" id="UP000765509">
    <property type="component" value="Unassembled WGS sequence"/>
</dbReference>
<comment type="caution">
    <text evidence="2">The sequence shown here is derived from an EMBL/GenBank/DDBJ whole genome shotgun (WGS) entry which is preliminary data.</text>
</comment>